<comment type="caution">
    <text evidence="8">The sequence shown here is derived from an EMBL/GenBank/DDBJ whole genome shotgun (WGS) entry which is preliminary data.</text>
</comment>
<feature type="transmembrane region" description="Helical" evidence="6">
    <location>
        <begin position="423"/>
        <end position="444"/>
    </location>
</feature>
<dbReference type="AlphaFoldDB" id="A0AA88GMF7"/>
<feature type="region of interest" description="Disordered" evidence="5">
    <location>
        <begin position="524"/>
        <end position="558"/>
    </location>
</feature>
<dbReference type="PANTHER" id="PTHR19229:SF36">
    <property type="entry name" value="ATP-BINDING CASSETTE SUB-FAMILY A MEMBER 2"/>
    <property type="match status" value="1"/>
</dbReference>
<feature type="transmembrane region" description="Helical" evidence="6">
    <location>
        <begin position="74"/>
        <end position="101"/>
    </location>
</feature>
<dbReference type="Gene3D" id="3.40.50.300">
    <property type="entry name" value="P-loop containing nucleotide triphosphate hydrolases"/>
    <property type="match status" value="1"/>
</dbReference>
<dbReference type="GeneID" id="68100193"/>
<keyword evidence="2" id="KW-0677">Repeat</keyword>
<evidence type="ECO:0000256" key="6">
    <source>
        <dbReference type="SAM" id="Phobius"/>
    </source>
</evidence>
<dbReference type="InterPro" id="IPR003439">
    <property type="entry name" value="ABC_transporter-like_ATP-bd"/>
</dbReference>
<keyword evidence="6" id="KW-0812">Transmembrane</keyword>
<sequence>MLYQSGTTNIEVASSTPASFEANDDQHSRVDSIHGNNNNMQPYGFKQLEAKKVGCLSVTIAILLKTIAEERQRYCIWIFTIIVALNLTLIPSIMSIAFIIMNPEGGAVPIPFQTKTIGTYTIFEDVLKKYSYTSGSTCCSPPARSGDGSTILKCPNQDFNFAVRYDNIAFMNSFGYINYSATDQSTGIAKFVPHVCNRLDDQAPCKMTPLLLPNMDIQKIIDNQFKNIDSVQYPNVSLFSGVLNVRDVSEDSTSLKASLEMTSYTKTIYSTFYASLLNATNYYLMGSKISKSQMIRRLGISQFESSGTASTASFITFIVIPIALSLMLPVFIDVFSIDRKSGMMEFIELYGATYTHHYLVKTLFYYGIYAIYVVVQIVLGCAVKNEFFVGTNPAIYIFALLIWGITLIAIANVISLFKTDASYFIGYLLILFGLGGSIAVVLVFGASILPYYVMLVPSIALMRILFLMLCPTLIVQVEGSLDEQILIAFAFFIIMTALLVLVIPMYGLIRSILKRINRIIQTAKHRRNQTRKQHPTETTHILSNSSSPFNSFQNDSSSDLDKVADDTVLRELQLVESNLNIENHIVEVRHLVKRFGSKIAVKDVTFAISRGSCFGLLGSNGAGKTTSVECILGLAAPYEGTCTLSGMDISNIHSSILSSKIGFVQQFDKFFDITVLDQLKFFARIKGIPNKQLNAHIDEILQNVGLTEARRRKCKDLSGGMARRLSLAIAMLGDPELLILDELTKSLDPLTCDGIHMILKNYMNNKKKAILLLTHSMEEAEILCDKAAILVNGELKTIGTLHELKTKYGRGYKLNVQTLDASYNTIARDYIMNELVKEGLPLHSISHENSFGNKLEFRIHSSSESMVPSNKLTMEEAAIKSSSSKAILQSLFKIMSCAEARRAYIVDWTCNMASLEEVFIRKVRHQYEDVETH</sequence>
<dbReference type="InterPro" id="IPR003593">
    <property type="entry name" value="AAA+_ATPase"/>
</dbReference>
<dbReference type="Proteomes" id="UP000816034">
    <property type="component" value="Unassembled WGS sequence"/>
</dbReference>
<feature type="region of interest" description="Disordered" evidence="5">
    <location>
        <begin position="1"/>
        <end position="24"/>
    </location>
</feature>
<dbReference type="InterPro" id="IPR017871">
    <property type="entry name" value="ABC_transporter-like_CS"/>
</dbReference>
<keyword evidence="1" id="KW-0813">Transport</keyword>
<dbReference type="SUPFAM" id="SSF52540">
    <property type="entry name" value="P-loop containing nucleoside triphosphate hydrolases"/>
    <property type="match status" value="1"/>
</dbReference>
<evidence type="ECO:0000256" key="4">
    <source>
        <dbReference type="ARBA" id="ARBA00022840"/>
    </source>
</evidence>
<keyword evidence="6" id="KW-0472">Membrane</keyword>
<feature type="transmembrane region" description="Helical" evidence="6">
    <location>
        <begin position="486"/>
        <end position="509"/>
    </location>
</feature>
<dbReference type="CDD" id="cd03263">
    <property type="entry name" value="ABC_subfamily_A"/>
    <property type="match status" value="1"/>
</dbReference>
<dbReference type="PANTHER" id="PTHR19229">
    <property type="entry name" value="ATP-BINDING CASSETTE TRANSPORTER SUBFAMILY A ABCA"/>
    <property type="match status" value="1"/>
</dbReference>
<feature type="domain" description="ABC transporter" evidence="7">
    <location>
        <begin position="586"/>
        <end position="817"/>
    </location>
</feature>
<evidence type="ECO:0000313" key="9">
    <source>
        <dbReference type="Proteomes" id="UP000816034"/>
    </source>
</evidence>
<feature type="compositionally biased region" description="Basic residues" evidence="5">
    <location>
        <begin position="524"/>
        <end position="533"/>
    </location>
</feature>
<keyword evidence="3" id="KW-0547">Nucleotide-binding</keyword>
<feature type="compositionally biased region" description="Polar residues" evidence="5">
    <location>
        <begin position="1"/>
        <end position="18"/>
    </location>
</feature>
<feature type="transmembrane region" description="Helical" evidence="6">
    <location>
        <begin position="395"/>
        <end position="417"/>
    </location>
</feature>
<dbReference type="GO" id="GO:0016887">
    <property type="term" value="F:ATP hydrolysis activity"/>
    <property type="evidence" value="ECO:0007669"/>
    <property type="project" value="InterPro"/>
</dbReference>
<dbReference type="InterPro" id="IPR027417">
    <property type="entry name" value="P-loop_NTPase"/>
</dbReference>
<evidence type="ECO:0000256" key="3">
    <source>
        <dbReference type="ARBA" id="ARBA00022741"/>
    </source>
</evidence>
<evidence type="ECO:0000259" key="7">
    <source>
        <dbReference type="PROSITE" id="PS50893"/>
    </source>
</evidence>
<evidence type="ECO:0000313" key="8">
    <source>
        <dbReference type="EMBL" id="KAG2379101.1"/>
    </source>
</evidence>
<dbReference type="GO" id="GO:0140359">
    <property type="term" value="F:ABC-type transporter activity"/>
    <property type="evidence" value="ECO:0007669"/>
    <property type="project" value="InterPro"/>
</dbReference>
<dbReference type="SMART" id="SM00382">
    <property type="entry name" value="AAA"/>
    <property type="match status" value="1"/>
</dbReference>
<dbReference type="RefSeq" id="XP_044546363.1">
    <property type="nucleotide sequence ID" value="XM_044697737.1"/>
</dbReference>
<protein>
    <recommendedName>
        <fullName evidence="7">ABC transporter domain-containing protein</fullName>
    </recommendedName>
</protein>
<dbReference type="GO" id="GO:0005524">
    <property type="term" value="F:ATP binding"/>
    <property type="evidence" value="ECO:0007669"/>
    <property type="project" value="UniProtKB-KW"/>
</dbReference>
<feature type="compositionally biased region" description="Low complexity" evidence="5">
    <location>
        <begin position="542"/>
        <end position="557"/>
    </location>
</feature>
<gene>
    <name evidence="8" type="ORF">C9374_007739</name>
</gene>
<evidence type="ECO:0000256" key="2">
    <source>
        <dbReference type="ARBA" id="ARBA00022737"/>
    </source>
</evidence>
<dbReference type="PROSITE" id="PS50893">
    <property type="entry name" value="ABC_TRANSPORTER_2"/>
    <property type="match status" value="1"/>
</dbReference>
<keyword evidence="9" id="KW-1185">Reference proteome</keyword>
<name>A0AA88GMF7_NAELO</name>
<feature type="transmembrane region" description="Helical" evidence="6">
    <location>
        <begin position="363"/>
        <end position="383"/>
    </location>
</feature>
<dbReference type="InterPro" id="IPR026082">
    <property type="entry name" value="ABCA"/>
</dbReference>
<evidence type="ECO:0000256" key="5">
    <source>
        <dbReference type="SAM" id="MobiDB-lite"/>
    </source>
</evidence>
<dbReference type="GO" id="GO:0005319">
    <property type="term" value="F:lipid transporter activity"/>
    <property type="evidence" value="ECO:0007669"/>
    <property type="project" value="TreeGrafter"/>
</dbReference>
<feature type="transmembrane region" description="Helical" evidence="6">
    <location>
        <begin position="451"/>
        <end position="474"/>
    </location>
</feature>
<dbReference type="Pfam" id="PF00005">
    <property type="entry name" value="ABC_tran"/>
    <property type="match status" value="1"/>
</dbReference>
<dbReference type="GO" id="GO:0016020">
    <property type="term" value="C:membrane"/>
    <property type="evidence" value="ECO:0007669"/>
    <property type="project" value="InterPro"/>
</dbReference>
<accession>A0AA88GMF7</accession>
<organism evidence="8 9">
    <name type="scientific">Naegleria lovaniensis</name>
    <name type="common">Amoeba</name>
    <dbReference type="NCBI Taxonomy" id="51637"/>
    <lineage>
        <taxon>Eukaryota</taxon>
        <taxon>Discoba</taxon>
        <taxon>Heterolobosea</taxon>
        <taxon>Tetramitia</taxon>
        <taxon>Eutetramitia</taxon>
        <taxon>Vahlkampfiidae</taxon>
        <taxon>Naegleria</taxon>
    </lineage>
</organism>
<keyword evidence="6" id="KW-1133">Transmembrane helix</keyword>
<feature type="transmembrane region" description="Helical" evidence="6">
    <location>
        <begin position="307"/>
        <end position="332"/>
    </location>
</feature>
<evidence type="ECO:0000256" key="1">
    <source>
        <dbReference type="ARBA" id="ARBA00022448"/>
    </source>
</evidence>
<keyword evidence="4" id="KW-0067">ATP-binding</keyword>
<reference evidence="8 9" key="1">
    <citation type="journal article" date="2018" name="BMC Genomics">
        <title>The genome of Naegleria lovaniensis, the basis for a comparative approach to unravel pathogenicity factors of the human pathogenic amoeba N. fowleri.</title>
        <authorList>
            <person name="Liechti N."/>
            <person name="Schurch N."/>
            <person name="Bruggmann R."/>
            <person name="Wittwer M."/>
        </authorList>
    </citation>
    <scope>NUCLEOTIDE SEQUENCE [LARGE SCALE GENOMIC DNA]</scope>
    <source>
        <strain evidence="8 9">ATCC 30569</strain>
    </source>
</reference>
<dbReference type="PROSITE" id="PS00211">
    <property type="entry name" value="ABC_TRANSPORTER_1"/>
    <property type="match status" value="1"/>
</dbReference>
<dbReference type="EMBL" id="PYSW02000030">
    <property type="protein sequence ID" value="KAG2379101.1"/>
    <property type="molecule type" value="Genomic_DNA"/>
</dbReference>
<proteinExistence type="predicted"/>